<dbReference type="HOGENOM" id="CLU_000604_27_1_1"/>
<keyword evidence="4" id="KW-0547">Nucleotide-binding</keyword>
<comment type="subcellular location">
    <subcellularLocation>
        <location evidence="1">Membrane</location>
        <topology evidence="1">Multi-pass membrane protein</topology>
    </subcellularLocation>
</comment>
<dbReference type="Gene3D" id="3.40.50.300">
    <property type="entry name" value="P-loop containing nucleotide triphosphate hydrolases"/>
    <property type="match status" value="2"/>
</dbReference>
<reference evidence="11" key="1">
    <citation type="journal article" date="2002" name="Science">
        <title>The genome sequence of the malaria mosquito Anopheles gambiae.</title>
        <authorList>
            <person name="Holt R.A."/>
            <person name="Subramanian G.M."/>
            <person name="Halpern A."/>
            <person name="Sutton G.G."/>
            <person name="Charlab R."/>
            <person name="Nusskern D.R."/>
            <person name="Wincker P."/>
            <person name="Clark A.G."/>
            <person name="Ribeiro J.M."/>
            <person name="Wides R."/>
            <person name="Salzberg S.L."/>
            <person name="Loftus B."/>
            <person name="Yandell M."/>
            <person name="Majoros W.H."/>
            <person name="Rusch D.B."/>
            <person name="Lai Z."/>
            <person name="Kraft C.L."/>
            <person name="Abril J.F."/>
            <person name="Anthouard V."/>
            <person name="Arensburger P."/>
            <person name="Atkinson P.W."/>
            <person name="Baden H."/>
            <person name="de Berardinis V."/>
            <person name="Baldwin D."/>
            <person name="Benes V."/>
            <person name="Biedler J."/>
            <person name="Blass C."/>
            <person name="Bolanos R."/>
            <person name="Boscus D."/>
            <person name="Barnstead M."/>
            <person name="Cai S."/>
            <person name="Center A."/>
            <person name="Chaturverdi K."/>
            <person name="Christophides G.K."/>
            <person name="Chrystal M.A."/>
            <person name="Clamp M."/>
            <person name="Cravchik A."/>
            <person name="Curwen V."/>
            <person name="Dana A."/>
            <person name="Delcher A."/>
            <person name="Dew I."/>
            <person name="Evans C.A."/>
            <person name="Flanigan M."/>
            <person name="Grundschober-Freimoser A."/>
            <person name="Friedli L."/>
            <person name="Gu Z."/>
            <person name="Guan P."/>
            <person name="Guigo R."/>
            <person name="Hillenmeyer M.E."/>
            <person name="Hladun S.L."/>
            <person name="Hogan J.R."/>
            <person name="Hong Y.S."/>
            <person name="Hoover J."/>
            <person name="Jaillon O."/>
            <person name="Ke Z."/>
            <person name="Kodira C."/>
            <person name="Kokoza E."/>
            <person name="Koutsos A."/>
            <person name="Letunic I."/>
            <person name="Levitsky A."/>
            <person name="Liang Y."/>
            <person name="Lin J.J."/>
            <person name="Lobo N.F."/>
            <person name="Lopez J.R."/>
            <person name="Malek J.A."/>
            <person name="McIntosh T.C."/>
            <person name="Meister S."/>
            <person name="Miller J."/>
            <person name="Mobarry C."/>
            <person name="Mongin E."/>
            <person name="Murphy S.D."/>
            <person name="O'Brochta D.A."/>
            <person name="Pfannkoch C."/>
            <person name="Qi R."/>
            <person name="Regier M.A."/>
            <person name="Remington K."/>
            <person name="Shao H."/>
            <person name="Sharakhova M.V."/>
            <person name="Sitter C.D."/>
            <person name="Shetty J."/>
            <person name="Smith T.J."/>
            <person name="Strong R."/>
            <person name="Sun J."/>
            <person name="Thomasova D."/>
            <person name="Ton L.Q."/>
            <person name="Topalis P."/>
            <person name="Tu Z."/>
            <person name="Unger M.F."/>
            <person name="Walenz B."/>
            <person name="Wang A."/>
            <person name="Wang J."/>
            <person name="Wang M."/>
            <person name="Wang X."/>
            <person name="Woodford K.J."/>
            <person name="Wortman J.R."/>
            <person name="Wu M."/>
            <person name="Yao A."/>
            <person name="Zdobnov E.M."/>
            <person name="Zhang H."/>
            <person name="Zhao Q."/>
            <person name="Zhao S."/>
            <person name="Zhu S.C."/>
            <person name="Zhimulev I."/>
            <person name="Coluzzi M."/>
            <person name="della Torre A."/>
            <person name="Roth C.W."/>
            <person name="Louis C."/>
            <person name="Kalush F."/>
            <person name="Mural R.J."/>
            <person name="Myers E.W."/>
            <person name="Adams M.D."/>
            <person name="Smith H.O."/>
            <person name="Broder S."/>
            <person name="Gardner M.J."/>
            <person name="Fraser C.M."/>
            <person name="Birney E."/>
            <person name="Bork P."/>
            <person name="Brey P.T."/>
            <person name="Venter J.C."/>
            <person name="Weissenbach J."/>
            <person name="Kafatos F.C."/>
            <person name="Collins F.H."/>
            <person name="Hoffman S.L."/>
        </authorList>
    </citation>
    <scope>NUCLEOTIDE SEQUENCE [LARGE SCALE GENOMIC DNA]</scope>
    <source>
        <strain evidence="11">PEST</strain>
    </source>
</reference>
<dbReference type="VEuPathDB" id="VectorBase:AGAP029686"/>
<comment type="caution">
    <text evidence="11">The sequence shown here is derived from an EMBL/GenBank/DDBJ whole genome shotgun (WGS) entry which is preliminary data.</text>
</comment>
<protein>
    <submittedName>
        <fullName evidence="11">AGAP004600-PA</fullName>
    </submittedName>
</protein>
<dbReference type="InterPro" id="IPR044726">
    <property type="entry name" value="ABCC_6TM_D2"/>
</dbReference>
<keyword evidence="6 8" id="KW-1133">Transmembrane helix</keyword>
<dbReference type="Pfam" id="PF00005">
    <property type="entry name" value="ABC_tran"/>
    <property type="match status" value="2"/>
</dbReference>
<keyword evidence="2" id="KW-0813">Transport</keyword>
<dbReference type="InterPro" id="IPR011527">
    <property type="entry name" value="ABC1_TM_dom"/>
</dbReference>
<dbReference type="Gene3D" id="1.20.1560.10">
    <property type="entry name" value="ABC transporter type 1, transmembrane domain"/>
    <property type="match status" value="3"/>
</dbReference>
<dbReference type="Pfam" id="PF00664">
    <property type="entry name" value="ABC_membrane"/>
    <property type="match status" value="2"/>
</dbReference>
<evidence type="ECO:0000259" key="9">
    <source>
        <dbReference type="PROSITE" id="PS50893"/>
    </source>
</evidence>
<dbReference type="GO" id="GO:0140359">
    <property type="term" value="F:ABC-type transporter activity"/>
    <property type="evidence" value="ECO:0007669"/>
    <property type="project" value="InterPro"/>
</dbReference>
<dbReference type="PANTHER" id="PTHR24223">
    <property type="entry name" value="ATP-BINDING CASSETTE SUB-FAMILY C"/>
    <property type="match status" value="1"/>
</dbReference>
<reference evidence="11" key="5">
    <citation type="submission" date="2011-05" db="EMBL/GenBank/DDBJ databases">
        <authorList>
            <consortium name="VectorBase"/>
        </authorList>
    </citation>
    <scope>NUCLEOTIDE SEQUENCE</scope>
    <source>
        <strain evidence="11">PEST</strain>
    </source>
</reference>
<dbReference type="PaxDb" id="7165-AGAP004600-PA"/>
<dbReference type="SMART" id="SM00382">
    <property type="entry name" value="AAA"/>
    <property type="match status" value="1"/>
</dbReference>
<evidence type="ECO:0000256" key="3">
    <source>
        <dbReference type="ARBA" id="ARBA00022692"/>
    </source>
</evidence>
<evidence type="ECO:0000256" key="5">
    <source>
        <dbReference type="ARBA" id="ARBA00022840"/>
    </source>
</evidence>
<dbReference type="GO" id="GO:0005524">
    <property type="term" value="F:ATP binding"/>
    <property type="evidence" value="ECO:0007669"/>
    <property type="project" value="UniProtKB-KW"/>
</dbReference>
<feature type="transmembrane region" description="Helical" evidence="8">
    <location>
        <begin position="122"/>
        <end position="140"/>
    </location>
</feature>
<evidence type="ECO:0000256" key="4">
    <source>
        <dbReference type="ARBA" id="ARBA00022741"/>
    </source>
</evidence>
<dbReference type="GO" id="GO:0016020">
    <property type="term" value="C:membrane"/>
    <property type="evidence" value="ECO:0007669"/>
    <property type="project" value="UniProtKB-SubCell"/>
</dbReference>
<dbReference type="FunFam" id="3.40.50.300:FF:004661">
    <property type="entry name" value="Predicted protein"/>
    <property type="match status" value="1"/>
</dbReference>
<keyword evidence="3 8" id="KW-0812">Transmembrane</keyword>
<dbReference type="CDD" id="cd03250">
    <property type="entry name" value="ABCC_MRP_domain1"/>
    <property type="match status" value="1"/>
</dbReference>
<gene>
    <name evidence="11" type="ORF">AgaP_AGAP004600</name>
</gene>
<dbReference type="InterPro" id="IPR050173">
    <property type="entry name" value="ABC_transporter_C-like"/>
</dbReference>
<evidence type="ECO:0000256" key="8">
    <source>
        <dbReference type="SAM" id="Phobius"/>
    </source>
</evidence>
<dbReference type="InterPro" id="IPR017871">
    <property type="entry name" value="ABC_transporter-like_CS"/>
</dbReference>
<dbReference type="VEuPathDB" id="VectorBase:AGAP004603"/>
<proteinExistence type="predicted"/>
<evidence type="ECO:0000259" key="10">
    <source>
        <dbReference type="PROSITE" id="PS50929"/>
    </source>
</evidence>
<dbReference type="AlphaFoldDB" id="A0NE87"/>
<feature type="transmembrane region" description="Helical" evidence="8">
    <location>
        <begin position="584"/>
        <end position="610"/>
    </location>
</feature>
<evidence type="ECO:0000313" key="11">
    <source>
        <dbReference type="EMBL" id="EAU76667.2"/>
    </source>
</evidence>
<feature type="domain" description="ABC transmembrane type-1" evidence="10">
    <location>
        <begin position="77"/>
        <end position="262"/>
    </location>
</feature>
<evidence type="ECO:0000256" key="2">
    <source>
        <dbReference type="ARBA" id="ARBA00022448"/>
    </source>
</evidence>
<dbReference type="PANTHER" id="PTHR24223:SF324">
    <property type="entry name" value="LD17001P"/>
    <property type="match status" value="1"/>
</dbReference>
<dbReference type="CDD" id="cd18579">
    <property type="entry name" value="ABC_6TM_ABCC_D1"/>
    <property type="match status" value="1"/>
</dbReference>
<dbReference type="GO" id="GO:0016887">
    <property type="term" value="F:ATP hydrolysis activity"/>
    <property type="evidence" value="ECO:0007669"/>
    <property type="project" value="InterPro"/>
</dbReference>
<dbReference type="EMBL" id="AAAB01008952">
    <property type="protein sequence ID" value="EAU76667.2"/>
    <property type="molecule type" value="Genomic_DNA"/>
</dbReference>
<dbReference type="InterPro" id="IPR044746">
    <property type="entry name" value="ABCC_6TM_D1"/>
</dbReference>
<evidence type="ECO:0000256" key="6">
    <source>
        <dbReference type="ARBA" id="ARBA00022989"/>
    </source>
</evidence>
<dbReference type="VEuPathDB" id="VectorBase:AGAMI1_013414"/>
<sequence length="1011" mass="113468">MDAGKAIELAHPYELLQRTDGALKRLVDGMEESTAQQLTGIAYQAYGKRLTQPSSTPNGSNRAKMILCMNNAGDGLSGTVINLMANDVSRFDYAVIFFHDLWKGPVELVIVAVLVYREIGPAGLIGIGFLLLFIPIQAWLGKQSARFRMKAALATDERVRLTNEIVHGIQVIKMYVWEKPFEQMARKLRTKEIKALRGSAIIKSALFALRIVPKVSIFLTLVAYVYFGNALTARRVYMLISFFSVIHHSMVEFWPLAVTSAAEGWISLKRIQQFLFEENVRDHGKQAESRCPHADVPPYVEFKNVHTSWPNSNFSLQDASFRVEATAHRTAAIIGPIGAGKSTLLNLVIGEQSATHGTITVNGTVSYCSQKPWLFEGTVQQNVIFVDTYDETRYRTVVKICALEHDIQTWPHGDQTMVGERGYSLSGGQKARINLARALYRRADIYLLDDPLAAVDAHIANVIFEQAIRDFLQDKLCMLVTHQLKYIHQVEHIIVLEDGKITSQGHYSKELSEWFTSHQLSKDQKAPMDKMLECVEKDEPQVRRTDTQEQTLPAERNVKEGQEDGTVEFKVYIDFLKSVNSIPIVAFTALLMIGYQAASSGTDYFVFIWVDWEETFSNTVHALWTTDDHVWFYTGAIVITIMLTTNSFAFFEMCLKASLHLHAALYRGVTETVMAFFYQNPSGRVMNRFSKDIGLIDTSLPTVMIDSLYVRNLHLRFCIRVLNPAKYLQFFLELSGIIVIVALANYWLLIPTAIMGVVFYLLRGVFLRAARNVKRVEAISECDGNVYHVGNVGLAITQVLNLIGMCNWGIRQTAELENQMTSVERVFEYAQLGPEPDLAPGVQTIVRNEAWPENASITFREVYLRYSPTAEPVLKRLSFTIKAKALFRLTPLHAGDGSIEIDGINIGSVPLRQSRGLISIIPQDPVIFSGSLRSNLDPEERLPDEELWKALDQVELKTTISTFAGGLNTKMMEGGTNLSAGQRQLICLARAILKGSKILILDEATANVDPR</sequence>
<dbReference type="PROSITE" id="PS50929">
    <property type="entry name" value="ABC_TM1F"/>
    <property type="match status" value="2"/>
</dbReference>
<dbReference type="SUPFAM" id="SSF52540">
    <property type="entry name" value="P-loop containing nucleoside triphosphate hydrolases"/>
    <property type="match status" value="2"/>
</dbReference>
<feature type="transmembrane region" description="Helical" evidence="8">
    <location>
        <begin position="630"/>
        <end position="651"/>
    </location>
</feature>
<dbReference type="CDD" id="cd18580">
    <property type="entry name" value="ABC_6TM_ABCC_D2"/>
    <property type="match status" value="1"/>
</dbReference>
<dbReference type="OMA" id="VEFWPLA"/>
<dbReference type="InterPro" id="IPR003593">
    <property type="entry name" value="AAA+_ATPase"/>
</dbReference>
<name>A0NE87_ANOGA</name>
<dbReference type="InterPro" id="IPR027417">
    <property type="entry name" value="P-loop_NTPase"/>
</dbReference>
<reference evidence="11" key="3">
    <citation type="journal article" date="2004" name="Trends Parasitol.">
        <title>The Anopheles gambiae genome: an update.</title>
        <authorList>
            <person name="Mongin E."/>
            <person name="Louis C."/>
            <person name="Holt R.A."/>
            <person name="Birney E."/>
            <person name="Collins F.H."/>
        </authorList>
    </citation>
    <scope>NUCLEOTIDE SEQUENCE</scope>
    <source>
        <strain evidence="11">PEST</strain>
    </source>
</reference>
<dbReference type="PROSITE" id="PS50893">
    <property type="entry name" value="ABC_TRANSPORTER_2"/>
    <property type="match status" value="1"/>
</dbReference>
<dbReference type="VEuPathDB" id="VectorBase:AGAMI1_002153"/>
<keyword evidence="7 8" id="KW-0472">Membrane</keyword>
<dbReference type="InterPro" id="IPR036640">
    <property type="entry name" value="ABC1_TM_sf"/>
</dbReference>
<feature type="transmembrane region" description="Helical" evidence="8">
    <location>
        <begin position="730"/>
        <end position="747"/>
    </location>
</feature>
<feature type="transmembrane region" description="Helical" evidence="8">
    <location>
        <begin position="207"/>
        <end position="227"/>
    </location>
</feature>
<dbReference type="SUPFAM" id="SSF90123">
    <property type="entry name" value="ABC transporter transmembrane region"/>
    <property type="match status" value="2"/>
</dbReference>
<reference evidence="11" key="4">
    <citation type="journal article" date="2007" name="Genome Biol.">
        <title>Update of the Anopheles gambiae PEST genome assembly.</title>
        <authorList>
            <person name="Sharakhova M.V."/>
            <person name="Hammond M.P."/>
            <person name="Lobo N.F."/>
            <person name="Krzywinski J."/>
            <person name="Unger M.F."/>
            <person name="Hillenmeyer M.E."/>
            <person name="Bruggner R.V."/>
            <person name="Birney E."/>
            <person name="Collins F.H."/>
        </authorList>
    </citation>
    <scope>NUCLEOTIDE SEQUENCE</scope>
    <source>
        <strain evidence="11">PEST</strain>
    </source>
</reference>
<dbReference type="STRING" id="7165.A0NE87"/>
<dbReference type="PhylomeDB" id="A0NE87"/>
<accession>A0NE87</accession>
<keyword evidence="5" id="KW-0067">ATP-binding</keyword>
<feature type="domain" description="ABC transmembrane type-1" evidence="10">
    <location>
        <begin position="636"/>
        <end position="780"/>
    </location>
</feature>
<dbReference type="eggNOG" id="KOG0054">
    <property type="taxonomic scope" value="Eukaryota"/>
</dbReference>
<reference evidence="11" key="2">
    <citation type="submission" date="2002-03" db="EMBL/GenBank/DDBJ databases">
        <authorList>
            <consortium name="The Anopheles Genome Sequencing Consortium"/>
        </authorList>
    </citation>
    <scope>NUCLEOTIDE SEQUENCE</scope>
    <source>
        <strain evidence="11">PEST</strain>
    </source>
</reference>
<dbReference type="InterPro" id="IPR003439">
    <property type="entry name" value="ABC_transporter-like_ATP-bd"/>
</dbReference>
<feature type="domain" description="ABC transporter" evidence="9">
    <location>
        <begin position="300"/>
        <end position="523"/>
    </location>
</feature>
<organism evidence="11">
    <name type="scientific">Anopheles gambiae</name>
    <name type="common">African malaria mosquito</name>
    <dbReference type="NCBI Taxonomy" id="7165"/>
    <lineage>
        <taxon>Eukaryota</taxon>
        <taxon>Metazoa</taxon>
        <taxon>Ecdysozoa</taxon>
        <taxon>Arthropoda</taxon>
        <taxon>Hexapoda</taxon>
        <taxon>Insecta</taxon>
        <taxon>Pterygota</taxon>
        <taxon>Neoptera</taxon>
        <taxon>Endopterygota</taxon>
        <taxon>Diptera</taxon>
        <taxon>Nematocera</taxon>
        <taxon>Culicoidea</taxon>
        <taxon>Culicidae</taxon>
        <taxon>Anophelinae</taxon>
        <taxon>Anopheles</taxon>
    </lineage>
</organism>
<evidence type="ECO:0000256" key="7">
    <source>
        <dbReference type="ARBA" id="ARBA00023136"/>
    </source>
</evidence>
<evidence type="ECO:0000256" key="1">
    <source>
        <dbReference type="ARBA" id="ARBA00004141"/>
    </source>
</evidence>
<dbReference type="PROSITE" id="PS00211">
    <property type="entry name" value="ABC_TRANSPORTER_1"/>
    <property type="match status" value="1"/>
</dbReference>